<reference evidence="2" key="2">
    <citation type="submission" date="2015-01" db="EMBL/GenBank/DDBJ databases">
        <title>Evolutionary Origins and Diversification of the Mycorrhizal Mutualists.</title>
        <authorList>
            <consortium name="DOE Joint Genome Institute"/>
            <consortium name="Mycorrhizal Genomics Consortium"/>
            <person name="Kohler A."/>
            <person name="Kuo A."/>
            <person name="Nagy L.G."/>
            <person name="Floudas D."/>
            <person name="Copeland A."/>
            <person name="Barry K.W."/>
            <person name="Cichocki N."/>
            <person name="Veneault-Fourrey C."/>
            <person name="LaButti K."/>
            <person name="Lindquist E.A."/>
            <person name="Lipzen A."/>
            <person name="Lundell T."/>
            <person name="Morin E."/>
            <person name="Murat C."/>
            <person name="Riley R."/>
            <person name="Ohm R."/>
            <person name="Sun H."/>
            <person name="Tunlid A."/>
            <person name="Henrissat B."/>
            <person name="Grigoriev I.V."/>
            <person name="Hibbett D.S."/>
            <person name="Martin F."/>
        </authorList>
    </citation>
    <scope>NUCLEOTIDE SEQUENCE [LARGE SCALE GENOMIC DNA]</scope>
    <source>
        <strain evidence="2">Foug A</strain>
    </source>
</reference>
<organism evidence="1 2">
    <name type="scientific">Scleroderma citrinum Foug A</name>
    <dbReference type="NCBI Taxonomy" id="1036808"/>
    <lineage>
        <taxon>Eukaryota</taxon>
        <taxon>Fungi</taxon>
        <taxon>Dikarya</taxon>
        <taxon>Basidiomycota</taxon>
        <taxon>Agaricomycotina</taxon>
        <taxon>Agaricomycetes</taxon>
        <taxon>Agaricomycetidae</taxon>
        <taxon>Boletales</taxon>
        <taxon>Sclerodermatineae</taxon>
        <taxon>Sclerodermataceae</taxon>
        <taxon>Scleroderma</taxon>
    </lineage>
</organism>
<dbReference type="EMBL" id="KN822030">
    <property type="protein sequence ID" value="KIM64161.1"/>
    <property type="molecule type" value="Genomic_DNA"/>
</dbReference>
<accession>A0A0C3E857</accession>
<evidence type="ECO:0000313" key="1">
    <source>
        <dbReference type="EMBL" id="KIM64161.1"/>
    </source>
</evidence>
<dbReference type="HOGENOM" id="CLU_3051736_0_0_1"/>
<sequence>MRLTCNADVRQFVPSMSSALFQGNGIDTRPSVQGNVAFQLYTEGSRPVLEPVHR</sequence>
<gene>
    <name evidence="1" type="ORF">SCLCIDRAFT_1213577</name>
</gene>
<reference evidence="1 2" key="1">
    <citation type="submission" date="2014-04" db="EMBL/GenBank/DDBJ databases">
        <authorList>
            <consortium name="DOE Joint Genome Institute"/>
            <person name="Kuo A."/>
            <person name="Kohler A."/>
            <person name="Nagy L.G."/>
            <person name="Floudas D."/>
            <person name="Copeland A."/>
            <person name="Barry K.W."/>
            <person name="Cichocki N."/>
            <person name="Veneault-Fourrey C."/>
            <person name="LaButti K."/>
            <person name="Lindquist E.A."/>
            <person name="Lipzen A."/>
            <person name="Lundell T."/>
            <person name="Morin E."/>
            <person name="Murat C."/>
            <person name="Sun H."/>
            <person name="Tunlid A."/>
            <person name="Henrissat B."/>
            <person name="Grigoriev I.V."/>
            <person name="Hibbett D.S."/>
            <person name="Martin F."/>
            <person name="Nordberg H.P."/>
            <person name="Cantor M.N."/>
            <person name="Hua S.X."/>
        </authorList>
    </citation>
    <scope>NUCLEOTIDE SEQUENCE [LARGE SCALE GENOMIC DNA]</scope>
    <source>
        <strain evidence="1 2">Foug A</strain>
    </source>
</reference>
<evidence type="ECO:0000313" key="2">
    <source>
        <dbReference type="Proteomes" id="UP000053989"/>
    </source>
</evidence>
<protein>
    <submittedName>
        <fullName evidence="1">Uncharacterized protein</fullName>
    </submittedName>
</protein>
<dbReference type="InParanoid" id="A0A0C3E857"/>
<dbReference type="AlphaFoldDB" id="A0A0C3E857"/>
<name>A0A0C3E857_9AGAM</name>
<proteinExistence type="predicted"/>
<dbReference type="Proteomes" id="UP000053989">
    <property type="component" value="Unassembled WGS sequence"/>
</dbReference>
<keyword evidence="2" id="KW-1185">Reference proteome</keyword>